<keyword evidence="1" id="KW-0732">Signal</keyword>
<dbReference type="RefSeq" id="WP_368491713.1">
    <property type="nucleotide sequence ID" value="NZ_CP162607.1"/>
</dbReference>
<dbReference type="InterPro" id="IPR036937">
    <property type="entry name" value="Adhesion_dom_fimbrial_sf"/>
</dbReference>
<dbReference type="GO" id="GO:0007155">
    <property type="term" value="P:cell adhesion"/>
    <property type="evidence" value="ECO:0007669"/>
    <property type="project" value="InterPro"/>
</dbReference>
<dbReference type="AlphaFoldDB" id="A0AB39I8F5"/>
<name>A0AB39I8F5_9PSED</name>
<dbReference type="GO" id="GO:0009289">
    <property type="term" value="C:pilus"/>
    <property type="evidence" value="ECO:0007669"/>
    <property type="project" value="InterPro"/>
</dbReference>
<dbReference type="Pfam" id="PF24223">
    <property type="entry name" value="MrpH_C"/>
    <property type="match status" value="1"/>
</dbReference>
<dbReference type="Gene3D" id="2.60.40.1090">
    <property type="entry name" value="Fimbrial-type adhesion domain"/>
    <property type="match status" value="1"/>
</dbReference>
<sequence>MITLKKPYATALRSALASMLLCGAVMQVQAITITTTESRYEPGGVRYYFVVNDWMSGEAGRPNPCQTDDPRLTVCRVGLVASKRPGYYDAVGWYNSYDLPVRRGSSSMEHLLLDLQSKGFRIPLSASILVPLEDVNDELCISFSSSRIGPDLGGFIGLFGPCSRVVKPVLQCEIKGDPTINHKNLPDNALDGVKASTQLSLQCRGPASVTVSASRTNASGVRLRSDDSLFSKVTVNGKDATAGINVAVSDGLSTRLDITSTLSTNGTVAPGPFSGSTVITVSPP</sequence>
<organism evidence="3">
    <name type="scientific">Pseudomonas sp. Hg7Tf</name>
    <dbReference type="NCBI Taxonomy" id="3236988"/>
    <lineage>
        <taxon>Bacteria</taxon>
        <taxon>Pseudomonadati</taxon>
        <taxon>Pseudomonadota</taxon>
        <taxon>Gammaproteobacteria</taxon>
        <taxon>Pseudomonadales</taxon>
        <taxon>Pseudomonadaceae</taxon>
        <taxon>Pseudomonas</taxon>
    </lineage>
</organism>
<dbReference type="EMBL" id="CP162607">
    <property type="protein sequence ID" value="XDK38804.1"/>
    <property type="molecule type" value="Genomic_DNA"/>
</dbReference>
<feature type="domain" description="Fimbrial adhesin MrpH C-terminal" evidence="2">
    <location>
        <begin position="175"/>
        <end position="281"/>
    </location>
</feature>
<accession>A0AB39I8F5</accession>
<evidence type="ECO:0000259" key="2">
    <source>
        <dbReference type="Pfam" id="PF24223"/>
    </source>
</evidence>
<reference evidence="3" key="1">
    <citation type="submission" date="2024-07" db="EMBL/GenBank/DDBJ databases">
        <title>Identification and characteristics of a novel species of coltsfoot's symbiotic bacteria.</title>
        <authorList>
            <person name="Juszczyk A."/>
            <person name="Jasielczuk I."/>
            <person name="Gurgul A."/>
            <person name="Rogala M."/>
            <person name="Kowalczyk A."/>
            <person name="Szmatola T."/>
            <person name="Kosecka-Strojek M."/>
            <person name="Arent Z."/>
            <person name="Latowski D."/>
        </authorList>
    </citation>
    <scope>NUCLEOTIDE SEQUENCE</scope>
    <source>
        <strain evidence="3">Hg7Tf</strain>
    </source>
</reference>
<proteinExistence type="predicted"/>
<gene>
    <name evidence="3" type="ORF">AB4Y39_09080</name>
</gene>
<dbReference type="InterPro" id="IPR057010">
    <property type="entry name" value="MrpH_C"/>
</dbReference>
<evidence type="ECO:0000256" key="1">
    <source>
        <dbReference type="SAM" id="SignalP"/>
    </source>
</evidence>
<feature type="signal peptide" evidence="1">
    <location>
        <begin position="1"/>
        <end position="30"/>
    </location>
</feature>
<feature type="chain" id="PRO_5044280111" description="Fimbrial adhesin MrpH C-terminal domain-containing protein" evidence="1">
    <location>
        <begin position="31"/>
        <end position="284"/>
    </location>
</feature>
<evidence type="ECO:0000313" key="3">
    <source>
        <dbReference type="EMBL" id="XDK38804.1"/>
    </source>
</evidence>
<protein>
    <recommendedName>
        <fullName evidence="2">Fimbrial adhesin MrpH C-terminal domain-containing protein</fullName>
    </recommendedName>
</protein>